<dbReference type="EMBL" id="KN833003">
    <property type="protein sequence ID" value="KIM80623.1"/>
    <property type="molecule type" value="Genomic_DNA"/>
</dbReference>
<reference evidence="2 3" key="1">
    <citation type="submission" date="2014-04" db="EMBL/GenBank/DDBJ databases">
        <authorList>
            <consortium name="DOE Joint Genome Institute"/>
            <person name="Kuo A."/>
            <person name="Tarkka M."/>
            <person name="Buscot F."/>
            <person name="Kohler A."/>
            <person name="Nagy L.G."/>
            <person name="Floudas D."/>
            <person name="Copeland A."/>
            <person name="Barry K.W."/>
            <person name="Cichocki N."/>
            <person name="Veneault-Fourrey C."/>
            <person name="LaButti K."/>
            <person name="Lindquist E.A."/>
            <person name="Lipzen A."/>
            <person name="Lundell T."/>
            <person name="Morin E."/>
            <person name="Murat C."/>
            <person name="Sun H."/>
            <person name="Tunlid A."/>
            <person name="Henrissat B."/>
            <person name="Grigoriev I.V."/>
            <person name="Hibbett D.S."/>
            <person name="Martin F."/>
            <person name="Nordberg H.P."/>
            <person name="Cantor M.N."/>
            <person name="Hua S.X."/>
        </authorList>
    </citation>
    <scope>NUCLEOTIDE SEQUENCE [LARGE SCALE GENOMIC DNA]</scope>
    <source>
        <strain evidence="2 3">F 1598</strain>
    </source>
</reference>
<organism evidence="2 3">
    <name type="scientific">Piloderma croceum (strain F 1598)</name>
    <dbReference type="NCBI Taxonomy" id="765440"/>
    <lineage>
        <taxon>Eukaryota</taxon>
        <taxon>Fungi</taxon>
        <taxon>Dikarya</taxon>
        <taxon>Basidiomycota</taxon>
        <taxon>Agaricomycotina</taxon>
        <taxon>Agaricomycetes</taxon>
        <taxon>Agaricomycetidae</taxon>
        <taxon>Atheliales</taxon>
        <taxon>Atheliaceae</taxon>
        <taxon>Piloderma</taxon>
    </lineage>
</organism>
<dbReference type="PANTHER" id="PTHR33129:SF3">
    <property type="entry name" value="HOT SPOT (RHS) PROTEIN, PUTATIVE-RELATED"/>
    <property type="match status" value="1"/>
</dbReference>
<feature type="region of interest" description="Disordered" evidence="1">
    <location>
        <begin position="344"/>
        <end position="365"/>
    </location>
</feature>
<dbReference type="InParanoid" id="A0A0C3B361"/>
<accession>A0A0C3B361</accession>
<evidence type="ECO:0000256" key="1">
    <source>
        <dbReference type="SAM" id="MobiDB-lite"/>
    </source>
</evidence>
<reference evidence="3" key="2">
    <citation type="submission" date="2015-01" db="EMBL/GenBank/DDBJ databases">
        <title>Evolutionary Origins and Diversification of the Mycorrhizal Mutualists.</title>
        <authorList>
            <consortium name="DOE Joint Genome Institute"/>
            <consortium name="Mycorrhizal Genomics Consortium"/>
            <person name="Kohler A."/>
            <person name="Kuo A."/>
            <person name="Nagy L.G."/>
            <person name="Floudas D."/>
            <person name="Copeland A."/>
            <person name="Barry K.W."/>
            <person name="Cichocki N."/>
            <person name="Veneault-Fourrey C."/>
            <person name="LaButti K."/>
            <person name="Lindquist E.A."/>
            <person name="Lipzen A."/>
            <person name="Lundell T."/>
            <person name="Morin E."/>
            <person name="Murat C."/>
            <person name="Riley R."/>
            <person name="Ohm R."/>
            <person name="Sun H."/>
            <person name="Tunlid A."/>
            <person name="Henrissat B."/>
            <person name="Grigoriev I.V."/>
            <person name="Hibbett D.S."/>
            <person name="Martin F."/>
        </authorList>
    </citation>
    <scope>NUCLEOTIDE SEQUENCE [LARGE SCALE GENOMIC DNA]</scope>
    <source>
        <strain evidence="3">F 1598</strain>
    </source>
</reference>
<name>A0A0C3B361_PILCF</name>
<dbReference type="HOGENOM" id="CLU_024806_0_0_1"/>
<dbReference type="Proteomes" id="UP000054166">
    <property type="component" value="Unassembled WGS sequence"/>
</dbReference>
<dbReference type="AlphaFoldDB" id="A0A0C3B361"/>
<evidence type="ECO:0000313" key="2">
    <source>
        <dbReference type="EMBL" id="KIM80623.1"/>
    </source>
</evidence>
<feature type="compositionally biased region" description="Basic residues" evidence="1">
    <location>
        <begin position="348"/>
        <end position="359"/>
    </location>
</feature>
<protein>
    <submittedName>
        <fullName evidence="2">Uncharacterized protein</fullName>
    </submittedName>
</protein>
<gene>
    <name evidence="2" type="ORF">PILCRDRAFT_822364</name>
</gene>
<dbReference type="PANTHER" id="PTHR33129">
    <property type="entry name" value="PROTEIN KINASE DOMAIN-CONTAINING PROTEIN-RELATED"/>
    <property type="match status" value="1"/>
</dbReference>
<keyword evidence="3" id="KW-1185">Reference proteome</keyword>
<evidence type="ECO:0000313" key="3">
    <source>
        <dbReference type="Proteomes" id="UP000054166"/>
    </source>
</evidence>
<proteinExistence type="predicted"/>
<sequence>MEEDELEGEATDEDDDDIPGCYPFSVGIEDITVWIRADYIRTYEALQDYYEKATKQSGRTPSAVVTGQPGIGKSFWIYYAARRRLAETKPFIWFYQASYYLFVQEGVYPLPSDWDHGDFRYKLWTLVDSEQSRAGVPEVLVPKGTRLFAIYVTSPAEERWSRLHKTTRPIRIIMNPWSRRSIVRVASLLLPETDVTVIDEIFEELGPTARLCIEYASDPEQLRDYKAQLDDAISNITTGKLEELIKESTQFTLDAVSHKICLISRHDPKNMRSAPLVSPITDSIKSRLSNQLRNLQQAERIRLFKQMERVPGVRATAGIVYESQAQYLLQQGRRLDLIPMVKLENGQKRKRSGTGKRAPRPQWHSSHAYIRNTSMEMSRQQALEQQFSVHIQPSKTLEYTDDGLESPDPNVFYVPEKTNLSAFDSFILVDDILYIFQMTIKPIHDINRGLVDIDHFPPRDKWRFVFIIPPNSVLKVPQPWKRELRSLSPYSAVVPVEIAQSQ</sequence>
<dbReference type="InterPro" id="IPR052980">
    <property type="entry name" value="Crinkler_effector"/>
</dbReference>
<dbReference type="OrthoDB" id="2340858at2759"/>